<dbReference type="GO" id="GO:0003713">
    <property type="term" value="F:transcription coactivator activity"/>
    <property type="evidence" value="ECO:0007669"/>
    <property type="project" value="TreeGrafter"/>
</dbReference>
<dbReference type="GO" id="GO:0005669">
    <property type="term" value="C:transcription factor TFIID complex"/>
    <property type="evidence" value="ECO:0007669"/>
    <property type="project" value="InterPro"/>
</dbReference>
<evidence type="ECO:0000256" key="1">
    <source>
        <dbReference type="ARBA" id="ARBA00004123"/>
    </source>
</evidence>
<keyword evidence="3" id="KW-0805">Transcription regulation</keyword>
<dbReference type="GO" id="GO:0046695">
    <property type="term" value="C:SLIK (SAGA-like) complex"/>
    <property type="evidence" value="ECO:0007669"/>
    <property type="project" value="InterPro"/>
</dbReference>
<evidence type="ECO:0000256" key="5">
    <source>
        <dbReference type="ARBA" id="ARBA00023242"/>
    </source>
</evidence>
<evidence type="ECO:0000256" key="3">
    <source>
        <dbReference type="ARBA" id="ARBA00023015"/>
    </source>
</evidence>
<dbReference type="SMART" id="SM00803">
    <property type="entry name" value="TAF"/>
    <property type="match status" value="1"/>
</dbReference>
<protein>
    <recommendedName>
        <fullName evidence="6">TATA box binding protein associated factor (TAF) histone-like fold domain-containing protein</fullName>
    </recommendedName>
</protein>
<evidence type="ECO:0000313" key="7">
    <source>
        <dbReference type="EMBL" id="CAE0446971.1"/>
    </source>
</evidence>
<dbReference type="FunFam" id="1.25.40.770:FF:000001">
    <property type="entry name" value="Transcription initiation factor TFIID subunit 6"/>
    <property type="match status" value="1"/>
</dbReference>
<dbReference type="CDD" id="cd22931">
    <property type="entry name" value="HFD_TAF6"/>
    <property type="match status" value="1"/>
</dbReference>
<dbReference type="Pfam" id="PF02969">
    <property type="entry name" value="TAF"/>
    <property type="match status" value="1"/>
</dbReference>
<dbReference type="SUPFAM" id="SSF47113">
    <property type="entry name" value="Histone-fold"/>
    <property type="match status" value="1"/>
</dbReference>
<dbReference type="InterPro" id="IPR011442">
    <property type="entry name" value="TAF6_C"/>
</dbReference>
<dbReference type="InterPro" id="IPR009072">
    <property type="entry name" value="Histone-fold"/>
</dbReference>
<dbReference type="InterPro" id="IPR016024">
    <property type="entry name" value="ARM-type_fold"/>
</dbReference>
<evidence type="ECO:0000256" key="2">
    <source>
        <dbReference type="ARBA" id="ARBA00007688"/>
    </source>
</evidence>
<dbReference type="InterPro" id="IPR037796">
    <property type="entry name" value="TAF6"/>
</dbReference>
<dbReference type="EMBL" id="HBIN01022087">
    <property type="protein sequence ID" value="CAE0446971.1"/>
    <property type="molecule type" value="Transcribed_RNA"/>
</dbReference>
<name>A0A7S3PQ78_9STRA</name>
<dbReference type="PANTHER" id="PTHR10221">
    <property type="entry name" value="TRANSCRIPTION INITIATION FACTOR TFIID SUBUNIT 6"/>
    <property type="match status" value="1"/>
</dbReference>
<keyword evidence="5" id="KW-0539">Nucleus</keyword>
<dbReference type="Pfam" id="PF07571">
    <property type="entry name" value="TAF6_C"/>
    <property type="match status" value="1"/>
</dbReference>
<dbReference type="PANTHER" id="PTHR10221:SF9">
    <property type="entry name" value="TRANSCRIPTION INITIATION FACTOR TFIID SUBUNIT 6"/>
    <property type="match status" value="1"/>
</dbReference>
<evidence type="ECO:0000259" key="6">
    <source>
        <dbReference type="SMART" id="SM00803"/>
    </source>
</evidence>
<comment type="similarity">
    <text evidence="2">Belongs to the TAF6 family.</text>
</comment>
<reference evidence="7" key="1">
    <citation type="submission" date="2021-01" db="EMBL/GenBank/DDBJ databases">
        <authorList>
            <person name="Corre E."/>
            <person name="Pelletier E."/>
            <person name="Niang G."/>
            <person name="Scheremetjew M."/>
            <person name="Finn R."/>
            <person name="Kale V."/>
            <person name="Holt S."/>
            <person name="Cochrane G."/>
            <person name="Meng A."/>
            <person name="Brown T."/>
            <person name="Cohen L."/>
        </authorList>
    </citation>
    <scope>NUCLEOTIDE SEQUENCE</scope>
    <source>
        <strain evidence="7">GSBS06</strain>
    </source>
</reference>
<gene>
    <name evidence="7" type="ORF">ASTO00021_LOCUS16958</name>
</gene>
<dbReference type="InterPro" id="IPR004823">
    <property type="entry name" value="TAF_TATA-bd_Histone-like_dom"/>
</dbReference>
<keyword evidence="4" id="KW-0804">Transcription</keyword>
<dbReference type="GO" id="GO:0051123">
    <property type="term" value="P:RNA polymerase II preinitiation complex assembly"/>
    <property type="evidence" value="ECO:0007669"/>
    <property type="project" value="TreeGrafter"/>
</dbReference>
<dbReference type="SUPFAM" id="SSF48371">
    <property type="entry name" value="ARM repeat"/>
    <property type="match status" value="1"/>
</dbReference>
<dbReference type="Gene3D" id="1.10.20.10">
    <property type="entry name" value="Histone, subunit A"/>
    <property type="match status" value="1"/>
</dbReference>
<feature type="domain" description="TATA box binding protein associated factor (TAF) histone-like fold" evidence="6">
    <location>
        <begin position="3"/>
        <end position="67"/>
    </location>
</feature>
<dbReference type="GO" id="GO:0016251">
    <property type="term" value="F:RNA polymerase II general transcription initiation factor activity"/>
    <property type="evidence" value="ECO:0007669"/>
    <property type="project" value="InterPro"/>
</dbReference>
<proteinExistence type="inferred from homology"/>
<dbReference type="GO" id="GO:0046982">
    <property type="term" value="F:protein heterodimerization activity"/>
    <property type="evidence" value="ECO:0007669"/>
    <property type="project" value="InterPro"/>
</dbReference>
<accession>A0A7S3PQ78</accession>
<dbReference type="InterPro" id="IPR046344">
    <property type="entry name" value="TAF6_C_sf"/>
</dbReference>
<dbReference type="CDD" id="cd08050">
    <property type="entry name" value="TAF6C"/>
    <property type="match status" value="1"/>
</dbReference>
<dbReference type="Gene3D" id="1.25.40.770">
    <property type="entry name" value="TAF6, C-terminal HEAT repeat domain"/>
    <property type="match status" value="1"/>
</dbReference>
<sequence length="447" mass="50483">MSDICTSEHVNVVADKLGVDAETVSTFICAEVDYALRALVQDAAKYMRHSRRLRLRTTDVDNALILQGQNSLHGYGNSDPVEFLVAQDKHDTTQKLFFVKEKEIDLGQIANGVEKLPPVPVQPTHSIHWLAIDGVQPSIVENPLVSVEGKKKKRTDLLHYSEQDSLKRRKTLGLGDDSNQVVKRKIAKHMLSSELQLYYKKLISAVEEGAVNKSAAENVFASLSVDPGLQQLLPYLTKYVSEQVTENLTNLPFLFSTMRLSKCLIVNPNLKTELYLHQLMPPILTCLVSKRLCLKGFEDHWSLRNLAATLIKKVCDQYAETYADLQPRITKTLFDALKEKKKPMTTQYGTIVGLTALGPLTIQTYLLPSMIRLLNRFKKASRSKIDEKRLEAQYCLGALLQAFGIYFTRTSMQSIEDNEVLMQKVHKALGETIIPWCPTKYVVEVFI</sequence>
<comment type="subcellular location">
    <subcellularLocation>
        <location evidence="1">Nucleus</location>
    </subcellularLocation>
</comment>
<dbReference type="AlphaFoldDB" id="A0A7S3PQ78"/>
<organism evidence="7">
    <name type="scientific">Aplanochytrium stocchinoi</name>
    <dbReference type="NCBI Taxonomy" id="215587"/>
    <lineage>
        <taxon>Eukaryota</taxon>
        <taxon>Sar</taxon>
        <taxon>Stramenopiles</taxon>
        <taxon>Bigyra</taxon>
        <taxon>Labyrinthulomycetes</taxon>
        <taxon>Thraustochytrida</taxon>
        <taxon>Thraustochytriidae</taxon>
        <taxon>Aplanochytrium</taxon>
    </lineage>
</organism>
<dbReference type="GO" id="GO:0000124">
    <property type="term" value="C:SAGA complex"/>
    <property type="evidence" value="ECO:0007669"/>
    <property type="project" value="InterPro"/>
</dbReference>
<evidence type="ECO:0000256" key="4">
    <source>
        <dbReference type="ARBA" id="ARBA00023163"/>
    </source>
</evidence>